<dbReference type="RefSeq" id="WP_120642093.1">
    <property type="nucleotide sequence ID" value="NZ_RAWB01000025.1"/>
</dbReference>
<comment type="caution">
    <text evidence="2">The sequence shown here is derived from an EMBL/GenBank/DDBJ whole genome shotgun (WGS) entry which is preliminary data.</text>
</comment>
<sequence length="360" mass="39842">MSLTEAVVSLFAAPPRPLCWFRLADDHVLEKGYRAEPIRPREDYVVLRMREMSLRFARKLWRSYYPVLHGFVRHGTREENTLAGPGQLKDLSDSHLERIINLNQRLAGPIPYDGGDLSLVVGLYSVPAEEAAKALIQTVTEVAKLAGLALGPAPQLALVVKTGVESIFKLDKCQLQLGIRDTFSGETALTTGVYVGLAAPRDTVRESELWLDKGRLSVGADPIIATPYTQHDYMILAIERRTERDDWGTLPAFSDFEAKSAKIMGGPSSPPEKRKELNMLWPEFLQALDATRELTPAHRKKLKGAILGDLLSRLTELEQGNPFETRSVNGAPARVRSDDFSLLDVDTDSPSRDAGPNPFG</sequence>
<dbReference type="Proteomes" id="UP000272888">
    <property type="component" value="Unassembled WGS sequence"/>
</dbReference>
<accession>A0A3A8QIC7</accession>
<feature type="region of interest" description="Disordered" evidence="1">
    <location>
        <begin position="339"/>
        <end position="360"/>
    </location>
</feature>
<keyword evidence="3" id="KW-1185">Reference proteome</keyword>
<protein>
    <submittedName>
        <fullName evidence="2">Uncharacterized protein</fullName>
    </submittedName>
</protein>
<evidence type="ECO:0000313" key="2">
    <source>
        <dbReference type="EMBL" id="RKH66670.1"/>
    </source>
</evidence>
<gene>
    <name evidence="2" type="ORF">D7V93_04020</name>
</gene>
<evidence type="ECO:0000256" key="1">
    <source>
        <dbReference type="SAM" id="MobiDB-lite"/>
    </source>
</evidence>
<name>A0A3A8QIC7_9BACT</name>
<dbReference type="AlphaFoldDB" id="A0A3A8QIC7"/>
<dbReference type="EMBL" id="RAWB01000025">
    <property type="protein sequence ID" value="RKH66670.1"/>
    <property type="molecule type" value="Genomic_DNA"/>
</dbReference>
<reference evidence="3" key="1">
    <citation type="submission" date="2018-09" db="EMBL/GenBank/DDBJ databases">
        <authorList>
            <person name="Livingstone P.G."/>
            <person name="Whitworth D.E."/>
        </authorList>
    </citation>
    <scope>NUCLEOTIDE SEQUENCE [LARGE SCALE GENOMIC DNA]</scope>
    <source>
        <strain evidence="3">CA051B</strain>
    </source>
</reference>
<evidence type="ECO:0000313" key="3">
    <source>
        <dbReference type="Proteomes" id="UP000272888"/>
    </source>
</evidence>
<proteinExistence type="predicted"/>
<organism evidence="2 3">
    <name type="scientific">Corallococcus llansteffanensis</name>
    <dbReference type="NCBI Taxonomy" id="2316731"/>
    <lineage>
        <taxon>Bacteria</taxon>
        <taxon>Pseudomonadati</taxon>
        <taxon>Myxococcota</taxon>
        <taxon>Myxococcia</taxon>
        <taxon>Myxococcales</taxon>
        <taxon>Cystobacterineae</taxon>
        <taxon>Myxococcaceae</taxon>
        <taxon>Corallococcus</taxon>
    </lineage>
</organism>